<keyword evidence="2" id="KW-0238">DNA-binding</keyword>
<protein>
    <submittedName>
        <fullName evidence="5">MarR family transcriptional regulator</fullName>
    </submittedName>
</protein>
<comment type="caution">
    <text evidence="5">The sequence shown here is derived from an EMBL/GenBank/DDBJ whole genome shotgun (WGS) entry which is preliminary data.</text>
</comment>
<dbReference type="InterPro" id="IPR039422">
    <property type="entry name" value="MarR/SlyA-like"/>
</dbReference>
<dbReference type="InterPro" id="IPR000835">
    <property type="entry name" value="HTH_MarR-typ"/>
</dbReference>
<organism evidence="5 6">
    <name type="scientific">Sphingomonas caseinilyticus</name>
    <dbReference type="NCBI Taxonomy" id="2908205"/>
    <lineage>
        <taxon>Bacteria</taxon>
        <taxon>Pseudomonadati</taxon>
        <taxon>Pseudomonadota</taxon>
        <taxon>Alphaproteobacteria</taxon>
        <taxon>Sphingomonadales</taxon>
        <taxon>Sphingomonadaceae</taxon>
        <taxon>Sphingomonas</taxon>
    </lineage>
</organism>
<dbReference type="PROSITE" id="PS50995">
    <property type="entry name" value="HTH_MARR_2"/>
    <property type="match status" value="1"/>
</dbReference>
<dbReference type="RefSeq" id="WP_249902646.1">
    <property type="nucleotide sequence ID" value="NZ_JAMGBA010000001.1"/>
</dbReference>
<dbReference type="InterPro" id="IPR036390">
    <property type="entry name" value="WH_DNA-bd_sf"/>
</dbReference>
<keyword evidence="6" id="KW-1185">Reference proteome</keyword>
<feature type="domain" description="HTH marR-type" evidence="4">
    <location>
        <begin position="1"/>
        <end position="133"/>
    </location>
</feature>
<dbReference type="SMART" id="SM00347">
    <property type="entry name" value="HTH_MARR"/>
    <property type="match status" value="1"/>
</dbReference>
<keyword evidence="3" id="KW-0804">Transcription</keyword>
<sequence length="146" mass="16716">MKELAWELAETSRTLRRHFDRRASALGVTTAQWRALAWLGHEPGLKQVELAERLDVEPITAGRIVDRLEEAKLVLRQPDPVDRRVWRLFLTDEAKPIHMRLAALAEEMAEQVFDGLGNDEIEAMRAKLALIRENVGRVEAEQRKSA</sequence>
<evidence type="ECO:0000256" key="2">
    <source>
        <dbReference type="ARBA" id="ARBA00023125"/>
    </source>
</evidence>
<dbReference type="Proteomes" id="UP001203410">
    <property type="component" value="Unassembled WGS sequence"/>
</dbReference>
<dbReference type="PRINTS" id="PR00598">
    <property type="entry name" value="HTHMARR"/>
</dbReference>
<evidence type="ECO:0000313" key="5">
    <source>
        <dbReference type="EMBL" id="MCL6697268.1"/>
    </source>
</evidence>
<dbReference type="PANTHER" id="PTHR33164:SF64">
    <property type="entry name" value="TRANSCRIPTIONAL REGULATOR SLYA"/>
    <property type="match status" value="1"/>
</dbReference>
<evidence type="ECO:0000256" key="1">
    <source>
        <dbReference type="ARBA" id="ARBA00023015"/>
    </source>
</evidence>
<proteinExistence type="predicted"/>
<dbReference type="PANTHER" id="PTHR33164">
    <property type="entry name" value="TRANSCRIPTIONAL REGULATOR, MARR FAMILY"/>
    <property type="match status" value="1"/>
</dbReference>
<keyword evidence="1" id="KW-0805">Transcription regulation</keyword>
<evidence type="ECO:0000313" key="6">
    <source>
        <dbReference type="Proteomes" id="UP001203410"/>
    </source>
</evidence>
<dbReference type="Gene3D" id="1.10.10.10">
    <property type="entry name" value="Winged helix-like DNA-binding domain superfamily/Winged helix DNA-binding domain"/>
    <property type="match status" value="1"/>
</dbReference>
<gene>
    <name evidence="5" type="ORF">LZ496_00485</name>
</gene>
<evidence type="ECO:0000256" key="3">
    <source>
        <dbReference type="ARBA" id="ARBA00023163"/>
    </source>
</evidence>
<reference evidence="5 6" key="1">
    <citation type="submission" date="2022-05" db="EMBL/GenBank/DDBJ databases">
        <authorList>
            <person name="Jo J.-H."/>
            <person name="Im W.-T."/>
        </authorList>
    </citation>
    <scope>NUCLEOTIDE SEQUENCE [LARGE SCALE GENOMIC DNA]</scope>
    <source>
        <strain evidence="5 6">NSE70-1</strain>
    </source>
</reference>
<accession>A0ABT0RR16</accession>
<dbReference type="SUPFAM" id="SSF46785">
    <property type="entry name" value="Winged helix' DNA-binding domain"/>
    <property type="match status" value="1"/>
</dbReference>
<dbReference type="Pfam" id="PF01047">
    <property type="entry name" value="MarR"/>
    <property type="match status" value="1"/>
</dbReference>
<dbReference type="InterPro" id="IPR036388">
    <property type="entry name" value="WH-like_DNA-bd_sf"/>
</dbReference>
<evidence type="ECO:0000259" key="4">
    <source>
        <dbReference type="PROSITE" id="PS50995"/>
    </source>
</evidence>
<name>A0ABT0RR16_9SPHN</name>
<dbReference type="EMBL" id="JAMGBA010000001">
    <property type="protein sequence ID" value="MCL6697268.1"/>
    <property type="molecule type" value="Genomic_DNA"/>
</dbReference>